<dbReference type="AlphaFoldDB" id="A0A1T5NAP6"/>
<name>A0A1T5NAP6_9BACT</name>
<gene>
    <name evidence="6" type="ORF">SAMN05660461_0865</name>
</gene>
<feature type="active site" evidence="4">
    <location>
        <position position="133"/>
    </location>
</feature>
<dbReference type="GO" id="GO:0006935">
    <property type="term" value="P:chemotaxis"/>
    <property type="evidence" value="ECO:0007669"/>
    <property type="project" value="UniProtKB-UniRule"/>
</dbReference>
<sequence>MAASHSYRILVIGGSAGSMTVLTKLISELPAIFPMPVVIVIHRLKNVQSELGTLLSVRQKITEPDDKELLLPGHIYLAPQNYHLLIEADGTISLDYSELVNFSRPAIDMSFESAASAFGSAAVGILLSGANKDGAAGLCHIAASGGAAIVQDPRTAGFSTMPQAALDLCSGIQTMTVNDMIRYLRNISTKINTEK</sequence>
<dbReference type="Gene3D" id="3.40.50.180">
    <property type="entry name" value="Methylesterase CheB, C-terminal domain"/>
    <property type="match status" value="1"/>
</dbReference>
<protein>
    <recommendedName>
        <fullName evidence="2">protein-glutamate methylesterase</fullName>
        <ecNumber evidence="2">3.1.1.61</ecNumber>
    </recommendedName>
</protein>
<feature type="domain" description="CheB-type methylesterase" evidence="5">
    <location>
        <begin position="3"/>
        <end position="168"/>
    </location>
</feature>
<evidence type="ECO:0000256" key="1">
    <source>
        <dbReference type="ARBA" id="ARBA00022801"/>
    </source>
</evidence>
<dbReference type="GO" id="GO:0000156">
    <property type="term" value="F:phosphorelay response regulator activity"/>
    <property type="evidence" value="ECO:0007669"/>
    <property type="project" value="InterPro"/>
</dbReference>
<dbReference type="InterPro" id="IPR035909">
    <property type="entry name" value="CheB_C"/>
</dbReference>
<feature type="active site" evidence="4">
    <location>
        <position position="42"/>
    </location>
</feature>
<dbReference type="EMBL" id="FUZZ01000001">
    <property type="protein sequence ID" value="SKC97178.1"/>
    <property type="molecule type" value="Genomic_DNA"/>
</dbReference>
<evidence type="ECO:0000256" key="4">
    <source>
        <dbReference type="PROSITE-ProRule" id="PRU00050"/>
    </source>
</evidence>
<comment type="catalytic activity">
    <reaction evidence="3">
        <text>[protein]-L-glutamate 5-O-methyl ester + H2O = L-glutamyl-[protein] + methanol + H(+)</text>
        <dbReference type="Rhea" id="RHEA:23236"/>
        <dbReference type="Rhea" id="RHEA-COMP:10208"/>
        <dbReference type="Rhea" id="RHEA-COMP:10311"/>
        <dbReference type="ChEBI" id="CHEBI:15377"/>
        <dbReference type="ChEBI" id="CHEBI:15378"/>
        <dbReference type="ChEBI" id="CHEBI:17790"/>
        <dbReference type="ChEBI" id="CHEBI:29973"/>
        <dbReference type="ChEBI" id="CHEBI:82795"/>
        <dbReference type="EC" id="3.1.1.61"/>
    </reaction>
</comment>
<evidence type="ECO:0000259" key="5">
    <source>
        <dbReference type="PROSITE" id="PS50122"/>
    </source>
</evidence>
<organism evidence="6 7">
    <name type="scientific">Chitinophaga ginsengisegetis</name>
    <dbReference type="NCBI Taxonomy" id="393003"/>
    <lineage>
        <taxon>Bacteria</taxon>
        <taxon>Pseudomonadati</taxon>
        <taxon>Bacteroidota</taxon>
        <taxon>Chitinophagia</taxon>
        <taxon>Chitinophagales</taxon>
        <taxon>Chitinophagaceae</taxon>
        <taxon>Chitinophaga</taxon>
    </lineage>
</organism>
<dbReference type="PANTHER" id="PTHR42872:SF6">
    <property type="entry name" value="PROTEIN-GLUTAMATE METHYLESTERASE_PROTEIN-GLUTAMINE GLUTAMINASE"/>
    <property type="match status" value="1"/>
</dbReference>
<evidence type="ECO:0000256" key="3">
    <source>
        <dbReference type="ARBA" id="ARBA00048267"/>
    </source>
</evidence>
<dbReference type="PROSITE" id="PS50122">
    <property type="entry name" value="CHEB"/>
    <property type="match status" value="1"/>
</dbReference>
<dbReference type="CDD" id="cd16433">
    <property type="entry name" value="CheB"/>
    <property type="match status" value="1"/>
</dbReference>
<dbReference type="Proteomes" id="UP000190166">
    <property type="component" value="Unassembled WGS sequence"/>
</dbReference>
<dbReference type="GO" id="GO:0005737">
    <property type="term" value="C:cytoplasm"/>
    <property type="evidence" value="ECO:0007669"/>
    <property type="project" value="InterPro"/>
</dbReference>
<dbReference type="GO" id="GO:0008984">
    <property type="term" value="F:protein-glutamate methylesterase activity"/>
    <property type="evidence" value="ECO:0007669"/>
    <property type="project" value="UniProtKB-EC"/>
</dbReference>
<keyword evidence="7" id="KW-1185">Reference proteome</keyword>
<reference evidence="6 7" key="1">
    <citation type="submission" date="2017-02" db="EMBL/GenBank/DDBJ databases">
        <authorList>
            <person name="Peterson S.W."/>
        </authorList>
    </citation>
    <scope>NUCLEOTIDE SEQUENCE [LARGE SCALE GENOMIC DNA]</scope>
    <source>
        <strain evidence="6 7">DSM 18108</strain>
    </source>
</reference>
<dbReference type="Pfam" id="PF01339">
    <property type="entry name" value="CheB_methylest"/>
    <property type="match status" value="1"/>
</dbReference>
<evidence type="ECO:0000313" key="6">
    <source>
        <dbReference type="EMBL" id="SKC97178.1"/>
    </source>
</evidence>
<dbReference type="PANTHER" id="PTHR42872">
    <property type="entry name" value="PROTEIN-GLUTAMATE METHYLESTERASE/PROTEIN-GLUTAMINE GLUTAMINASE"/>
    <property type="match status" value="1"/>
</dbReference>
<keyword evidence="1 4" id="KW-0378">Hydrolase</keyword>
<proteinExistence type="predicted"/>
<evidence type="ECO:0000313" key="7">
    <source>
        <dbReference type="Proteomes" id="UP000190166"/>
    </source>
</evidence>
<feature type="active site" evidence="4">
    <location>
        <position position="15"/>
    </location>
</feature>
<dbReference type="SUPFAM" id="SSF52738">
    <property type="entry name" value="Methylesterase CheB, C-terminal domain"/>
    <property type="match status" value="1"/>
</dbReference>
<accession>A0A1T5NAP6</accession>
<evidence type="ECO:0000256" key="2">
    <source>
        <dbReference type="ARBA" id="ARBA00039140"/>
    </source>
</evidence>
<keyword evidence="4" id="KW-0145">Chemotaxis</keyword>
<dbReference type="EC" id="3.1.1.61" evidence="2"/>
<dbReference type="InterPro" id="IPR000673">
    <property type="entry name" value="Sig_transdc_resp-reg_Me-estase"/>
</dbReference>
<dbReference type="STRING" id="393003.SAMN05660461_0865"/>